<evidence type="ECO:0000313" key="2">
    <source>
        <dbReference type="Proteomes" id="UP000572817"/>
    </source>
</evidence>
<keyword evidence="2" id="KW-1185">Reference proteome</keyword>
<proteinExistence type="predicted"/>
<dbReference type="EMBL" id="WWBZ02000051">
    <property type="protein sequence ID" value="KAF4304555.1"/>
    <property type="molecule type" value="Genomic_DNA"/>
</dbReference>
<evidence type="ECO:0000313" key="1">
    <source>
        <dbReference type="EMBL" id="KAF4304555.1"/>
    </source>
</evidence>
<sequence length="245" mass="27662">MEPVSASIGLAASLVTLIEVAGKSYSALSKFAHRMKHAPKNIQKLCSQVTSLQSLLSIIQGFVDPLRVEDISPELRSLWNSKMSSIRDDLDTLGEQAEKLNLMLNGGTHATWRARLKKVLSDEDIARYKHLLQNYIHDLQLIEAHFKSHKLHDLHLTISAIHTHTEIINKRVESIQPNLKREMKAQFTSLEHVLLRHFEDEDRALDTIRNTGGERHVRRLVNGSLTEVLPSVTVISNPPSVIVIE</sequence>
<reference evidence="1" key="1">
    <citation type="submission" date="2020-04" db="EMBL/GenBank/DDBJ databases">
        <title>Genome Assembly and Annotation of Botryosphaeria dothidea sdau 11-99, a Latent Pathogen of Apple Fruit Ring Rot in China.</title>
        <authorList>
            <person name="Yu C."/>
            <person name="Diao Y."/>
            <person name="Lu Q."/>
            <person name="Zhao J."/>
            <person name="Cui S."/>
            <person name="Peng C."/>
            <person name="He B."/>
            <person name="Liu H."/>
        </authorList>
    </citation>
    <scope>NUCLEOTIDE SEQUENCE [LARGE SCALE GENOMIC DNA]</scope>
    <source>
        <strain evidence="1">Sdau11-99</strain>
    </source>
</reference>
<dbReference type="OrthoDB" id="194358at2759"/>
<organism evidence="1 2">
    <name type="scientific">Botryosphaeria dothidea</name>
    <dbReference type="NCBI Taxonomy" id="55169"/>
    <lineage>
        <taxon>Eukaryota</taxon>
        <taxon>Fungi</taxon>
        <taxon>Dikarya</taxon>
        <taxon>Ascomycota</taxon>
        <taxon>Pezizomycotina</taxon>
        <taxon>Dothideomycetes</taxon>
        <taxon>Dothideomycetes incertae sedis</taxon>
        <taxon>Botryosphaeriales</taxon>
        <taxon>Botryosphaeriaceae</taxon>
        <taxon>Botryosphaeria</taxon>
    </lineage>
</organism>
<name>A0A8H4N0N2_9PEZI</name>
<gene>
    <name evidence="1" type="ORF">GTA08_BOTSDO07557</name>
</gene>
<protein>
    <recommendedName>
        <fullName evidence="3">Fungal N-terminal domain-containing protein</fullName>
    </recommendedName>
</protein>
<comment type="caution">
    <text evidence="1">The sequence shown here is derived from an EMBL/GenBank/DDBJ whole genome shotgun (WGS) entry which is preliminary data.</text>
</comment>
<accession>A0A8H4N0N2</accession>
<evidence type="ECO:0008006" key="3">
    <source>
        <dbReference type="Google" id="ProtNLM"/>
    </source>
</evidence>
<dbReference type="AlphaFoldDB" id="A0A8H4N0N2"/>
<dbReference type="Proteomes" id="UP000572817">
    <property type="component" value="Unassembled WGS sequence"/>
</dbReference>